<protein>
    <recommendedName>
        <fullName evidence="2">Dinitrogenase iron-molybdenum cofactor biosynthesis protein</fullName>
    </recommendedName>
</protein>
<sequence length="116" mass="13039">MKLIAVVDEENYITPLEFGSSIMLIDDETKEIKEYENPGFGAMHGGKERAMAGILSLSPDAILVKEGTLCPGSYFMSKGRMKYIPVEEEKFDEVMKNLPNIKTKAVSELEPIMYQE</sequence>
<dbReference type="EMBL" id="AUZZ01010361">
    <property type="protein sequence ID" value="EQD30096.1"/>
    <property type="molecule type" value="Genomic_DNA"/>
</dbReference>
<reference evidence="1" key="1">
    <citation type="submission" date="2013-08" db="EMBL/GenBank/DDBJ databases">
        <authorList>
            <person name="Mendez C."/>
            <person name="Richter M."/>
            <person name="Ferrer M."/>
            <person name="Sanchez J."/>
        </authorList>
    </citation>
    <scope>NUCLEOTIDE SEQUENCE</scope>
</reference>
<reference evidence="1" key="2">
    <citation type="journal article" date="2014" name="ISME J.">
        <title>Microbial stratification in low pH oxic and suboxic macroscopic growths along an acid mine drainage.</title>
        <authorList>
            <person name="Mendez-Garcia C."/>
            <person name="Mesa V."/>
            <person name="Sprenger R.R."/>
            <person name="Richter M."/>
            <person name="Diez M.S."/>
            <person name="Solano J."/>
            <person name="Bargiela R."/>
            <person name="Golyshina O.V."/>
            <person name="Manteca A."/>
            <person name="Ramos J.L."/>
            <person name="Gallego J.R."/>
            <person name="Llorente I."/>
            <person name="Martins Dos Santos V.A."/>
            <person name="Jensen O.N."/>
            <person name="Pelaez A.I."/>
            <person name="Sanchez J."/>
            <person name="Ferrer M."/>
        </authorList>
    </citation>
    <scope>NUCLEOTIDE SEQUENCE</scope>
</reference>
<evidence type="ECO:0008006" key="2">
    <source>
        <dbReference type="Google" id="ProtNLM"/>
    </source>
</evidence>
<evidence type="ECO:0000313" key="1">
    <source>
        <dbReference type="EMBL" id="EQD30096.1"/>
    </source>
</evidence>
<name>T0Y4V5_9ZZZZ</name>
<dbReference type="AlphaFoldDB" id="T0Y4V5"/>
<gene>
    <name evidence="1" type="ORF">B2A_14292</name>
</gene>
<organism evidence="1">
    <name type="scientific">mine drainage metagenome</name>
    <dbReference type="NCBI Taxonomy" id="410659"/>
    <lineage>
        <taxon>unclassified sequences</taxon>
        <taxon>metagenomes</taxon>
        <taxon>ecological metagenomes</taxon>
    </lineage>
</organism>
<proteinExistence type="predicted"/>
<comment type="caution">
    <text evidence="1">The sequence shown here is derived from an EMBL/GenBank/DDBJ whole genome shotgun (WGS) entry which is preliminary data.</text>
</comment>
<accession>T0Y4V5</accession>